<proteinExistence type="predicted"/>
<sequence length="392" mass="43222">MEANYQTSQSVNVYCPTVEKAVEICLQYITNNERLLLEVPFEQYEDIIEALQQQEEGTKDLTQVIKKGAFTYAQIKHITLARNIHGLTMDEQGRIYFVNDAISISAVTAFAQSKWNGVARKVAIENGIHTGLAVLGETFAEEVISLQLYNHHKMTTDFDLNPDISSAFKTGGAKMASKKMATAITKKAMISSAVAKKGIMLLNANVVTGALVTGMMSTADIARTIKGKMSSQQLFKNVAKTAASIAGGIAGMVVGSGIGFTIPNVSTTIVSMIGAIIGLMIGSSLASKITKRALDLFIRDDALQMLDIFNERLTVLAEEYLLNEKELEQALHDFEALHNMPKMLREMYAASDQQQFADHLIHRELTRIIKLRMYLHVPTNEEIYEVLQPLAV</sequence>
<feature type="transmembrane region" description="Helical" evidence="2">
    <location>
        <begin position="268"/>
        <end position="286"/>
    </location>
</feature>
<protein>
    <submittedName>
        <fullName evidence="3">Uncharacterized protein</fullName>
    </submittedName>
</protein>
<organism evidence="3 4">
    <name type="scientific">Metasolibacillus meyeri</name>
    <dbReference type="NCBI Taxonomy" id="1071052"/>
    <lineage>
        <taxon>Bacteria</taxon>
        <taxon>Bacillati</taxon>
        <taxon>Bacillota</taxon>
        <taxon>Bacilli</taxon>
        <taxon>Bacillales</taxon>
        <taxon>Caryophanaceae</taxon>
        <taxon>Metasolibacillus</taxon>
    </lineage>
</organism>
<dbReference type="EMBL" id="JARSFG010000021">
    <property type="protein sequence ID" value="MEC1180133.1"/>
    <property type="molecule type" value="Genomic_DNA"/>
</dbReference>
<comment type="caution">
    <text evidence="3">The sequence shown here is derived from an EMBL/GenBank/DDBJ whole genome shotgun (WGS) entry which is preliminary data.</text>
</comment>
<keyword evidence="4" id="KW-1185">Reference proteome</keyword>
<feature type="coiled-coil region" evidence="1">
    <location>
        <begin position="310"/>
        <end position="337"/>
    </location>
</feature>
<gene>
    <name evidence="3" type="ORF">P9B03_16645</name>
</gene>
<dbReference type="Proteomes" id="UP001344888">
    <property type="component" value="Unassembled WGS sequence"/>
</dbReference>
<reference evidence="3 4" key="1">
    <citation type="submission" date="2023-03" db="EMBL/GenBank/DDBJ databases">
        <title>Bacillus Genome Sequencing.</title>
        <authorList>
            <person name="Dunlap C."/>
        </authorList>
    </citation>
    <scope>NUCLEOTIDE SEQUENCE [LARGE SCALE GENOMIC DNA]</scope>
    <source>
        <strain evidence="3 4">B-59205</strain>
    </source>
</reference>
<dbReference type="RefSeq" id="WP_326124676.1">
    <property type="nucleotide sequence ID" value="NZ_JARSFG010000021.1"/>
</dbReference>
<evidence type="ECO:0000256" key="2">
    <source>
        <dbReference type="SAM" id="Phobius"/>
    </source>
</evidence>
<keyword evidence="1" id="KW-0175">Coiled coil</keyword>
<keyword evidence="2" id="KW-0812">Transmembrane</keyword>
<evidence type="ECO:0000313" key="4">
    <source>
        <dbReference type="Proteomes" id="UP001344888"/>
    </source>
</evidence>
<keyword evidence="2" id="KW-0472">Membrane</keyword>
<evidence type="ECO:0000313" key="3">
    <source>
        <dbReference type="EMBL" id="MEC1180133.1"/>
    </source>
</evidence>
<name>A0AAW9NV25_9BACL</name>
<feature type="transmembrane region" description="Helical" evidence="2">
    <location>
        <begin position="242"/>
        <end position="262"/>
    </location>
</feature>
<dbReference type="AlphaFoldDB" id="A0AAW9NV25"/>
<accession>A0AAW9NV25</accession>
<keyword evidence="2" id="KW-1133">Transmembrane helix</keyword>
<evidence type="ECO:0000256" key="1">
    <source>
        <dbReference type="SAM" id="Coils"/>
    </source>
</evidence>